<evidence type="ECO:0000313" key="3">
    <source>
        <dbReference type="Proteomes" id="UP000248134"/>
    </source>
</evidence>
<feature type="transmembrane region" description="Helical" evidence="1">
    <location>
        <begin position="168"/>
        <end position="191"/>
    </location>
</feature>
<reference evidence="2 3" key="1">
    <citation type="submission" date="2018-06" db="EMBL/GenBank/DDBJ databases">
        <title>Draft Whole-Genome Sequence of the purple photosynthetic bacterium Rhodospeudomonas palustris XCP.</title>
        <authorList>
            <person name="Rayyan A."/>
            <person name="Meyer T.E."/>
            <person name="Kyndt J.A."/>
        </authorList>
    </citation>
    <scope>NUCLEOTIDE SEQUENCE [LARGE SCALE GENOMIC DNA]</scope>
    <source>
        <strain evidence="2 3">XCP</strain>
    </source>
</reference>
<feature type="transmembrane region" description="Helical" evidence="1">
    <location>
        <begin position="212"/>
        <end position="232"/>
    </location>
</feature>
<feature type="transmembrane region" description="Helical" evidence="1">
    <location>
        <begin position="138"/>
        <end position="162"/>
    </location>
</feature>
<protein>
    <submittedName>
        <fullName evidence="2">Na+-dependent transporter</fullName>
    </submittedName>
</protein>
<feature type="transmembrane region" description="Helical" evidence="1">
    <location>
        <begin position="108"/>
        <end position="131"/>
    </location>
</feature>
<dbReference type="EMBL" id="QKQS01000023">
    <property type="protein sequence ID" value="PZA11499.1"/>
    <property type="molecule type" value="Genomic_DNA"/>
</dbReference>
<organism evidence="2 3">
    <name type="scientific">Rhodopseudomonas palustris</name>
    <dbReference type="NCBI Taxonomy" id="1076"/>
    <lineage>
        <taxon>Bacteria</taxon>
        <taxon>Pseudomonadati</taxon>
        <taxon>Pseudomonadota</taxon>
        <taxon>Alphaproteobacteria</taxon>
        <taxon>Hyphomicrobiales</taxon>
        <taxon>Nitrobacteraceae</taxon>
        <taxon>Rhodopseudomonas</taxon>
    </lineage>
</organism>
<feature type="transmembrane region" description="Helical" evidence="1">
    <location>
        <begin position="238"/>
        <end position="259"/>
    </location>
</feature>
<name>A0A323UGL0_RHOPL</name>
<dbReference type="RefSeq" id="WP_110787580.1">
    <property type="nucleotide sequence ID" value="NZ_QKQS01000023.1"/>
</dbReference>
<dbReference type="Proteomes" id="UP000248134">
    <property type="component" value="Unassembled WGS sequence"/>
</dbReference>
<dbReference type="OrthoDB" id="7262824at2"/>
<feature type="transmembrane region" description="Helical" evidence="1">
    <location>
        <begin position="77"/>
        <end position="102"/>
    </location>
</feature>
<dbReference type="Gene3D" id="1.20.1530.20">
    <property type="match status" value="1"/>
</dbReference>
<keyword evidence="1" id="KW-0812">Transmembrane</keyword>
<accession>A0A323UGL0</accession>
<keyword evidence="1" id="KW-0472">Membrane</keyword>
<gene>
    <name evidence="2" type="ORF">DNX69_19745</name>
</gene>
<dbReference type="AlphaFoldDB" id="A0A323UGL0"/>
<comment type="caution">
    <text evidence="2">The sequence shown here is derived from an EMBL/GenBank/DDBJ whole genome shotgun (WGS) entry which is preliminary data.</text>
</comment>
<proteinExistence type="predicted"/>
<sequence>MSVGLLRGIAIPVKGLAWIGRQGTRAIAALVVLGLAVPPLGDALRPFVTEAIFALLCISFMRVDVAQVRANLRRPAVVLAATAWTALAVPVLAGLACFAARLDVRAPDLLLALMLQAVASPMMASPALAALMGLDATLVLMTLVTSTALIPFTAPLFAYVFVGSSMTLSPLALGLKLSAILGGSLLVAAIIRKLVGAEAIHRQKQPIDGANILILYVFVAAVMGNVVSSVIAQPLLMIALAALAFAVFLVLLVVTTLMFRKIGPDRALALGLMVSQRNMGLMVAATDGALPGVTWLYFALSQFPIYLAPQLLAPVARKVVAGRARSVDDEEGAVSSAGR</sequence>
<dbReference type="InterPro" id="IPR038770">
    <property type="entry name" value="Na+/solute_symporter_sf"/>
</dbReference>
<evidence type="ECO:0000256" key="1">
    <source>
        <dbReference type="SAM" id="Phobius"/>
    </source>
</evidence>
<evidence type="ECO:0000313" key="2">
    <source>
        <dbReference type="EMBL" id="PZA11499.1"/>
    </source>
</evidence>
<keyword evidence="1" id="KW-1133">Transmembrane helix</keyword>
<feature type="transmembrane region" description="Helical" evidence="1">
    <location>
        <begin position="280"/>
        <end position="300"/>
    </location>
</feature>